<comment type="similarity">
    <text evidence="4">Belongs to the histone deacetylase family. HD type 2 subfamily.</text>
</comment>
<keyword evidence="9" id="KW-0853">WD repeat</keyword>
<dbReference type="Gene3D" id="3.30.40.10">
    <property type="entry name" value="Zinc/RING finger domain, C3HC4 (zinc finger)"/>
    <property type="match status" value="1"/>
</dbReference>
<dbReference type="Gene3D" id="2.130.10.10">
    <property type="entry name" value="YVTN repeat-like/Quinoprotein amine dehydrogenase"/>
    <property type="match status" value="1"/>
</dbReference>
<comment type="cofactor">
    <cofactor evidence="1">
        <name>Zn(2+)</name>
        <dbReference type="ChEBI" id="CHEBI:29105"/>
    </cofactor>
</comment>
<keyword evidence="19" id="KW-0648">Protein biosynthesis</keyword>
<dbReference type="InterPro" id="IPR045864">
    <property type="entry name" value="aa-tRNA-synth_II/BPL/LPL"/>
</dbReference>
<evidence type="ECO:0000256" key="6">
    <source>
        <dbReference type="ARBA" id="ARBA00012816"/>
    </source>
</evidence>
<proteinExistence type="inferred from homology"/>
<dbReference type="GO" id="GO:0006325">
    <property type="term" value="P:chromatin organization"/>
    <property type="evidence" value="ECO:0007669"/>
    <property type="project" value="UniProtKB-KW"/>
</dbReference>
<evidence type="ECO:0000256" key="15">
    <source>
        <dbReference type="ARBA" id="ARBA00022801"/>
    </source>
</evidence>
<dbReference type="Pfam" id="PF01336">
    <property type="entry name" value="tRNA_anti-codon"/>
    <property type="match status" value="1"/>
</dbReference>
<evidence type="ECO:0000256" key="17">
    <source>
        <dbReference type="ARBA" id="ARBA00022840"/>
    </source>
</evidence>
<keyword evidence="11" id="KW-0479">Metal-binding</keyword>
<evidence type="ECO:0000256" key="8">
    <source>
        <dbReference type="ARBA" id="ARBA00022491"/>
    </source>
</evidence>
<dbReference type="InterPro" id="IPR001680">
    <property type="entry name" value="WD40_rpt"/>
</dbReference>
<dbReference type="PRINTS" id="PR01042">
    <property type="entry name" value="TRNASYNTHASP"/>
</dbReference>
<reference evidence="31 32" key="1">
    <citation type="submission" date="2020-08" db="EMBL/GenBank/DDBJ databases">
        <authorList>
            <person name="Koutsovoulos G."/>
            <person name="Danchin GJ E."/>
        </authorList>
    </citation>
    <scope>NUCLEOTIDE SEQUENCE [LARGE SCALE GENOMIC DNA]</scope>
</reference>
<evidence type="ECO:0000256" key="13">
    <source>
        <dbReference type="ARBA" id="ARBA00022741"/>
    </source>
</evidence>
<dbReference type="Pfam" id="PF00152">
    <property type="entry name" value="tRNA-synt_2"/>
    <property type="match status" value="1"/>
</dbReference>
<dbReference type="OrthoDB" id="424012at2759"/>
<protein>
    <recommendedName>
        <fullName evidence="6">asparagine--tRNA ligase</fullName>
        <ecNumber evidence="6">6.1.1.22</ecNumber>
    </recommendedName>
    <alternativeName>
        <fullName evidence="26">Asparaginyl-tRNA synthetase</fullName>
    </alternativeName>
</protein>
<dbReference type="PANTHER" id="PTHR22594:SF16">
    <property type="entry name" value="ASPARAGINE--TRNA LIGASE, CYTOPLASMIC"/>
    <property type="match status" value="1"/>
</dbReference>
<evidence type="ECO:0000256" key="25">
    <source>
        <dbReference type="ARBA" id="ARBA00025740"/>
    </source>
</evidence>
<dbReference type="GO" id="GO:0003676">
    <property type="term" value="F:nucleic acid binding"/>
    <property type="evidence" value="ECO:0007669"/>
    <property type="project" value="InterPro"/>
</dbReference>
<evidence type="ECO:0000256" key="16">
    <source>
        <dbReference type="ARBA" id="ARBA00022833"/>
    </source>
</evidence>
<keyword evidence="13" id="KW-0547">Nucleotide-binding</keyword>
<dbReference type="Gene3D" id="3.30.930.10">
    <property type="entry name" value="Bira Bifunctional Protein, Domain 2"/>
    <property type="match status" value="1"/>
</dbReference>
<dbReference type="EC" id="6.1.1.22" evidence="6"/>
<evidence type="ECO:0000256" key="26">
    <source>
        <dbReference type="ARBA" id="ARBA00029886"/>
    </source>
</evidence>
<dbReference type="PROSITE" id="PS50862">
    <property type="entry name" value="AA_TRNA_LIGASE_II"/>
    <property type="match status" value="1"/>
</dbReference>
<dbReference type="InterPro" id="IPR004364">
    <property type="entry name" value="Aa-tRNA-synt_II"/>
</dbReference>
<dbReference type="SUPFAM" id="SSF57850">
    <property type="entry name" value="RING/U-box"/>
    <property type="match status" value="1"/>
</dbReference>
<dbReference type="EMBL" id="CAJEWN010001007">
    <property type="protein sequence ID" value="CAD2193134.1"/>
    <property type="molecule type" value="Genomic_DNA"/>
</dbReference>
<dbReference type="FunFam" id="3.30.40.10:FF:000342">
    <property type="entry name" value="Histone deacetylase 6"/>
    <property type="match status" value="1"/>
</dbReference>
<evidence type="ECO:0000256" key="24">
    <source>
        <dbReference type="ARBA" id="ARBA00023242"/>
    </source>
</evidence>
<keyword evidence="14 28" id="KW-0863">Zinc-finger</keyword>
<organism evidence="31 32">
    <name type="scientific">Meloidogyne enterolobii</name>
    <name type="common">Root-knot nematode worm</name>
    <name type="synonym">Meloidogyne mayaguensis</name>
    <dbReference type="NCBI Taxonomy" id="390850"/>
    <lineage>
        <taxon>Eukaryota</taxon>
        <taxon>Metazoa</taxon>
        <taxon>Ecdysozoa</taxon>
        <taxon>Nematoda</taxon>
        <taxon>Chromadorea</taxon>
        <taxon>Rhabditida</taxon>
        <taxon>Tylenchina</taxon>
        <taxon>Tylenchomorpha</taxon>
        <taxon>Tylenchoidea</taxon>
        <taxon>Meloidogynidae</taxon>
        <taxon>Meloidogyninae</taxon>
        <taxon>Meloidogyne</taxon>
    </lineage>
</organism>
<keyword evidence="17" id="KW-0067">ATP-binding</keyword>
<dbReference type="GO" id="GO:0005737">
    <property type="term" value="C:cytoplasm"/>
    <property type="evidence" value="ECO:0007669"/>
    <property type="project" value="UniProtKB-SubCell"/>
</dbReference>
<dbReference type="PANTHER" id="PTHR22594">
    <property type="entry name" value="ASPARTYL/LYSYL-TRNA SYNTHETASE"/>
    <property type="match status" value="1"/>
</dbReference>
<evidence type="ECO:0000256" key="21">
    <source>
        <dbReference type="ARBA" id="ARBA00023015"/>
    </source>
</evidence>
<keyword evidence="16" id="KW-0862">Zinc</keyword>
<evidence type="ECO:0000256" key="7">
    <source>
        <dbReference type="ARBA" id="ARBA00022490"/>
    </source>
</evidence>
<dbReference type="SMART" id="SM00320">
    <property type="entry name" value="WD40"/>
    <property type="match status" value="3"/>
</dbReference>
<evidence type="ECO:0000256" key="12">
    <source>
        <dbReference type="ARBA" id="ARBA00022737"/>
    </source>
</evidence>
<dbReference type="InterPro" id="IPR012340">
    <property type="entry name" value="NA-bd_OB-fold"/>
</dbReference>
<evidence type="ECO:0000256" key="22">
    <source>
        <dbReference type="ARBA" id="ARBA00023146"/>
    </source>
</evidence>
<dbReference type="InterPro" id="IPR036322">
    <property type="entry name" value="WD40_repeat_dom_sf"/>
</dbReference>
<keyword evidence="20" id="KW-0072">Autophagy</keyword>
<dbReference type="GO" id="GO:0006421">
    <property type="term" value="P:asparaginyl-tRNA aminoacylation"/>
    <property type="evidence" value="ECO:0007669"/>
    <property type="project" value="TreeGrafter"/>
</dbReference>
<evidence type="ECO:0000256" key="11">
    <source>
        <dbReference type="ARBA" id="ARBA00022723"/>
    </source>
</evidence>
<dbReference type="InterPro" id="IPR004365">
    <property type="entry name" value="NA-bd_OB_tRNA"/>
</dbReference>
<comment type="catalytic activity">
    <reaction evidence="27">
        <text>tRNA(Asn) + L-asparagine + ATP = L-asparaginyl-tRNA(Asn) + AMP + diphosphate + H(+)</text>
        <dbReference type="Rhea" id="RHEA:11180"/>
        <dbReference type="Rhea" id="RHEA-COMP:9659"/>
        <dbReference type="Rhea" id="RHEA-COMP:9674"/>
        <dbReference type="ChEBI" id="CHEBI:15378"/>
        <dbReference type="ChEBI" id="CHEBI:30616"/>
        <dbReference type="ChEBI" id="CHEBI:33019"/>
        <dbReference type="ChEBI" id="CHEBI:58048"/>
        <dbReference type="ChEBI" id="CHEBI:78442"/>
        <dbReference type="ChEBI" id="CHEBI:78515"/>
        <dbReference type="ChEBI" id="CHEBI:456215"/>
        <dbReference type="EC" id="6.1.1.22"/>
    </reaction>
</comment>
<dbReference type="GO" id="GO:0016787">
    <property type="term" value="F:hydrolase activity"/>
    <property type="evidence" value="ECO:0007669"/>
    <property type="project" value="UniProtKB-KW"/>
</dbReference>
<evidence type="ECO:0000256" key="1">
    <source>
        <dbReference type="ARBA" id="ARBA00001947"/>
    </source>
</evidence>
<keyword evidence="10" id="KW-0436">Ligase</keyword>
<comment type="subcellular location">
    <subcellularLocation>
        <location evidence="3">Cytoplasm</location>
    </subcellularLocation>
    <subcellularLocation>
        <location evidence="2">Nucleus</location>
    </subcellularLocation>
</comment>
<keyword evidence="24" id="KW-0539">Nucleus</keyword>
<evidence type="ECO:0000256" key="3">
    <source>
        <dbReference type="ARBA" id="ARBA00004496"/>
    </source>
</evidence>
<feature type="domain" description="Aminoacyl-transfer RNA synthetases class-II family profile" evidence="30">
    <location>
        <begin position="656"/>
        <end position="966"/>
    </location>
</feature>
<dbReference type="SUPFAM" id="SSF50978">
    <property type="entry name" value="WD40 repeat-like"/>
    <property type="match status" value="1"/>
</dbReference>
<evidence type="ECO:0000313" key="31">
    <source>
        <dbReference type="EMBL" id="CAD2193134.1"/>
    </source>
</evidence>
<keyword evidence="7" id="KW-0963">Cytoplasm</keyword>
<dbReference type="SUPFAM" id="SSF55681">
    <property type="entry name" value="Class II aaRS and biotin synthetases"/>
    <property type="match status" value="1"/>
</dbReference>
<evidence type="ECO:0000259" key="29">
    <source>
        <dbReference type="PROSITE" id="PS50271"/>
    </source>
</evidence>
<dbReference type="GO" id="GO:0006914">
    <property type="term" value="P:autophagy"/>
    <property type="evidence" value="ECO:0007669"/>
    <property type="project" value="UniProtKB-KW"/>
</dbReference>
<keyword evidence="22" id="KW-0030">Aminoacyl-tRNA synthetase</keyword>
<evidence type="ECO:0000256" key="9">
    <source>
        <dbReference type="ARBA" id="ARBA00022574"/>
    </source>
</evidence>
<keyword evidence="23" id="KW-0804">Transcription</keyword>
<dbReference type="SMART" id="SM00290">
    <property type="entry name" value="ZnF_UBP"/>
    <property type="match status" value="1"/>
</dbReference>
<evidence type="ECO:0000256" key="10">
    <source>
        <dbReference type="ARBA" id="ARBA00022598"/>
    </source>
</evidence>
<dbReference type="GO" id="GO:0005634">
    <property type="term" value="C:nucleus"/>
    <property type="evidence" value="ECO:0007669"/>
    <property type="project" value="UniProtKB-SubCell"/>
</dbReference>
<evidence type="ECO:0000259" key="30">
    <source>
        <dbReference type="PROSITE" id="PS50862"/>
    </source>
</evidence>
<dbReference type="GO" id="GO:0005524">
    <property type="term" value="F:ATP binding"/>
    <property type="evidence" value="ECO:0007669"/>
    <property type="project" value="UniProtKB-KW"/>
</dbReference>
<evidence type="ECO:0000256" key="14">
    <source>
        <dbReference type="ARBA" id="ARBA00022771"/>
    </source>
</evidence>
<comment type="caution">
    <text evidence="31">The sequence shown here is derived from an EMBL/GenBank/DDBJ whole genome shotgun (WGS) entry which is preliminary data.</text>
</comment>
<dbReference type="InterPro" id="IPR006195">
    <property type="entry name" value="aa-tRNA-synth_II"/>
</dbReference>
<dbReference type="SUPFAM" id="SSF50249">
    <property type="entry name" value="Nucleic acid-binding proteins"/>
    <property type="match status" value="1"/>
</dbReference>
<dbReference type="InterPro" id="IPR001607">
    <property type="entry name" value="Znf_UBP"/>
</dbReference>
<dbReference type="CDD" id="cd04323">
    <property type="entry name" value="AsnRS_cyto_like_N"/>
    <property type="match status" value="1"/>
</dbReference>
<dbReference type="InterPro" id="IPR013083">
    <property type="entry name" value="Znf_RING/FYVE/PHD"/>
</dbReference>
<dbReference type="Pfam" id="PF21032">
    <property type="entry name" value="PROPPIN"/>
    <property type="match status" value="2"/>
</dbReference>
<evidence type="ECO:0000256" key="4">
    <source>
        <dbReference type="ARBA" id="ARBA00007738"/>
    </source>
</evidence>
<keyword evidence="15" id="KW-0378">Hydrolase</keyword>
<sequence length="974" mass="110139">MTTEQLINLASASEQGEKPQEFFAVTPLKTCPHLEQIADSKLPSDGLNTKAACNTCSNTGENWVCLKCFEVYCSRYVEGHALTHTEETKHPLALSFADFSVWCYPCNSYIDNKVFDEAKEAAIQSKFGGKTEVDKMDIEPGKKIYSISFNQDCTYLAVGHEDGFCFYSLSSIDKLEIEKDEKAPGCFIVERLFNKSLITYASMKDTKKLKILKVRWSYTYPSHILAVRINNKMVVVCLEDSIHIHNKVNVKKLQLPQSLDIPSNPQGIVDLSIDDNNCFLAFPASSNTGHVHIFDAENLNTVCQIRAHDSVLAAVKFNPDGDKLATGSEKVLNFDYYFFKCPLPFTFLISGIFWVSLNSLYYQNLLLDSLKYSQFKGTVIRVFSIPGGERLFEFVCGVNCCVQISSLAFSQDSRFLCQSSNTETVHVFSLARRDQQLERKESFAIAKLPIYGHKTVVAMPKIQGIDYLIVASMEGYLFWYSLPTSSDVSECKLLRQYKIGPKKQQEQQNLSSNISEEDLLPAPIKVKIRDCSTMCGQRVQIFGFVHRCRQQRKDLIVVLRDGTGFLQCVLSGVLCQTSEALTLTTESSVCIYGTVNKPPKRKTAPGGVELVADFWTLIHGAPPGGIDNVLNAEANSDVNLDNRHLCIRGENCSEILRIRAAVTRAIREHFYSRKYVEVCPPTLVQTQVEGSSTFFSIDFFGEQAYLTQSSQLYLETCISSLGDCYCIAQSYRAEKSRTSRHLAENSHVEAECPFITFEELMNKIEDLVSDVVERVLSDPEVSKLILQRWKTSKKKFPSFKRPFLRMTYADAIEWLRKNNVNNKEGKPFNFGEFIPQGSGRQMLDTIGQPILLNRFPAGTKASRCEDEDMNTSRCEDEEGKKKNLTESVNFLLPGIGKVVGGSMRIWKEKEILEAFKITNVDPKHYYWYVDQRKYGGCPHGGFGLELERFVCWLANQDHIRDVCLYPRFIGRCAP</sequence>
<comment type="similarity">
    <text evidence="25">Belongs to the WD repeat PROPPIN family.</text>
</comment>
<dbReference type="Pfam" id="PF02148">
    <property type="entry name" value="zf-UBP"/>
    <property type="match status" value="1"/>
</dbReference>
<keyword evidence="8" id="KW-0678">Repressor</keyword>
<evidence type="ECO:0000256" key="18">
    <source>
        <dbReference type="ARBA" id="ARBA00022853"/>
    </source>
</evidence>
<evidence type="ECO:0000256" key="23">
    <source>
        <dbReference type="ARBA" id="ARBA00023163"/>
    </source>
</evidence>
<evidence type="ECO:0000256" key="27">
    <source>
        <dbReference type="ARBA" id="ARBA00047844"/>
    </source>
</evidence>
<evidence type="ECO:0000256" key="28">
    <source>
        <dbReference type="PROSITE-ProRule" id="PRU00502"/>
    </source>
</evidence>
<dbReference type="GO" id="GO:0008270">
    <property type="term" value="F:zinc ion binding"/>
    <property type="evidence" value="ECO:0007669"/>
    <property type="project" value="UniProtKB-KW"/>
</dbReference>
<comment type="similarity">
    <text evidence="5">Belongs to the class-II aminoacyl-tRNA synthetase family.</text>
</comment>
<dbReference type="InterPro" id="IPR048720">
    <property type="entry name" value="PROPPIN"/>
</dbReference>
<evidence type="ECO:0000256" key="2">
    <source>
        <dbReference type="ARBA" id="ARBA00004123"/>
    </source>
</evidence>
<feature type="domain" description="UBP-type" evidence="29">
    <location>
        <begin position="29"/>
        <end position="129"/>
    </location>
</feature>
<evidence type="ECO:0000256" key="19">
    <source>
        <dbReference type="ARBA" id="ARBA00022917"/>
    </source>
</evidence>
<keyword evidence="18" id="KW-0156">Chromatin regulator</keyword>
<keyword evidence="12" id="KW-0677">Repeat</keyword>
<dbReference type="GO" id="GO:0004816">
    <property type="term" value="F:asparagine-tRNA ligase activity"/>
    <property type="evidence" value="ECO:0007669"/>
    <property type="project" value="UniProtKB-EC"/>
</dbReference>
<dbReference type="Proteomes" id="UP000580250">
    <property type="component" value="Unassembled WGS sequence"/>
</dbReference>
<evidence type="ECO:0000256" key="20">
    <source>
        <dbReference type="ARBA" id="ARBA00023006"/>
    </source>
</evidence>
<dbReference type="InterPro" id="IPR002312">
    <property type="entry name" value="Asp/Asn-tRNA-synth_IIb"/>
</dbReference>
<dbReference type="AlphaFoldDB" id="A0A6V7X1J3"/>
<evidence type="ECO:0000313" key="32">
    <source>
        <dbReference type="Proteomes" id="UP000580250"/>
    </source>
</evidence>
<gene>
    <name evidence="31" type="ORF">MENT_LOCUS46064</name>
</gene>
<evidence type="ECO:0000256" key="5">
    <source>
        <dbReference type="ARBA" id="ARBA00008226"/>
    </source>
</evidence>
<dbReference type="InterPro" id="IPR015943">
    <property type="entry name" value="WD40/YVTN_repeat-like_dom_sf"/>
</dbReference>
<keyword evidence="21" id="KW-0805">Transcription regulation</keyword>
<dbReference type="PROSITE" id="PS50271">
    <property type="entry name" value="ZF_UBP"/>
    <property type="match status" value="1"/>
</dbReference>
<dbReference type="Gene3D" id="2.40.50.140">
    <property type="entry name" value="Nucleic acid-binding proteins"/>
    <property type="match status" value="1"/>
</dbReference>
<name>A0A6V7X1J3_MELEN</name>
<accession>A0A6V7X1J3</accession>